<sequence>MKLILQTVVVFLGTMLAAALVALGAPGDAAVQIAVQSPPPQLVAGLFGVNP</sequence>
<comment type="caution">
    <text evidence="1">The sequence shown here is derived from an EMBL/GenBank/DDBJ whole genome shotgun (WGS) entry which is preliminary data.</text>
</comment>
<evidence type="ECO:0000313" key="1">
    <source>
        <dbReference type="EMBL" id="MBK6008605.1"/>
    </source>
</evidence>
<reference evidence="1" key="1">
    <citation type="journal article" date="2012" name="J. Microbiol. Biotechnol.">
        <title>Ramlibacter ginsenosidimutans sp. nov., with ginsenoside-converting activity.</title>
        <authorList>
            <person name="Wang L."/>
            <person name="An D.S."/>
            <person name="Kim S.G."/>
            <person name="Jin F.X."/>
            <person name="Kim S.C."/>
            <person name="Lee S.T."/>
            <person name="Im W.T."/>
        </authorList>
    </citation>
    <scope>NUCLEOTIDE SEQUENCE</scope>
    <source>
        <strain evidence="1">KACC 17527</strain>
    </source>
</reference>
<dbReference type="EMBL" id="JAEPWM010000011">
    <property type="protein sequence ID" value="MBK6008605.1"/>
    <property type="molecule type" value="Genomic_DNA"/>
</dbReference>
<proteinExistence type="predicted"/>
<reference evidence="1" key="2">
    <citation type="submission" date="2021-01" db="EMBL/GenBank/DDBJ databases">
        <authorList>
            <person name="Kang M."/>
        </authorList>
    </citation>
    <scope>NUCLEOTIDE SEQUENCE</scope>
    <source>
        <strain evidence="1">KACC 17527</strain>
    </source>
</reference>
<dbReference type="RefSeq" id="WP_201176222.1">
    <property type="nucleotide sequence ID" value="NZ_JAEPWM010000011.1"/>
</dbReference>
<protein>
    <submittedName>
        <fullName evidence="1">Uncharacterized protein</fullName>
    </submittedName>
</protein>
<dbReference type="AlphaFoldDB" id="A0A934TXA7"/>
<organism evidence="1 2">
    <name type="scientific">Ramlibacter ginsenosidimutans</name>
    <dbReference type="NCBI Taxonomy" id="502333"/>
    <lineage>
        <taxon>Bacteria</taxon>
        <taxon>Pseudomonadati</taxon>
        <taxon>Pseudomonadota</taxon>
        <taxon>Betaproteobacteria</taxon>
        <taxon>Burkholderiales</taxon>
        <taxon>Comamonadaceae</taxon>
        <taxon>Ramlibacter</taxon>
    </lineage>
</organism>
<keyword evidence="2" id="KW-1185">Reference proteome</keyword>
<evidence type="ECO:0000313" key="2">
    <source>
        <dbReference type="Proteomes" id="UP000630528"/>
    </source>
</evidence>
<dbReference type="Proteomes" id="UP000630528">
    <property type="component" value="Unassembled WGS sequence"/>
</dbReference>
<name>A0A934TXA7_9BURK</name>
<accession>A0A934TXA7</accession>
<gene>
    <name evidence="1" type="ORF">JJB11_21090</name>
</gene>